<evidence type="ECO:0000256" key="8">
    <source>
        <dbReference type="SAM" id="MobiDB-lite"/>
    </source>
</evidence>
<evidence type="ECO:0000256" key="5">
    <source>
        <dbReference type="ARBA" id="ARBA00023274"/>
    </source>
</evidence>
<evidence type="ECO:0000256" key="6">
    <source>
        <dbReference type="ARBA" id="ARBA00033752"/>
    </source>
</evidence>
<evidence type="ECO:0000256" key="3">
    <source>
        <dbReference type="ARBA" id="ARBA00022980"/>
    </source>
</evidence>
<feature type="compositionally biased region" description="Low complexity" evidence="8">
    <location>
        <begin position="39"/>
        <end position="54"/>
    </location>
</feature>
<dbReference type="Pfam" id="PF08561">
    <property type="entry name" value="Ribosomal_L37"/>
    <property type="match status" value="1"/>
</dbReference>
<keyword evidence="10" id="KW-1185">Reference proteome</keyword>
<evidence type="ECO:0000256" key="4">
    <source>
        <dbReference type="ARBA" id="ARBA00023128"/>
    </source>
</evidence>
<dbReference type="EMBL" id="LN733663">
    <property type="protein sequence ID" value="CEP17302.1"/>
    <property type="molecule type" value="Genomic_DNA"/>
</dbReference>
<sequence length="133" mass="14959">MLSTIVRSSRPVLNQNLPRAALFHSCVIIRNAALEAVATTSTSTPTSTSSSTPTAQRKLSSAPKGTVLKGIQYLKDKQDPVALDDSEYPDWLWDLLDEKKQKQKTSKPVNRQYHRKQSRDAIKAMNFMKDKKN</sequence>
<organism evidence="9 10">
    <name type="scientific">Parasitella parasitica</name>
    <dbReference type="NCBI Taxonomy" id="35722"/>
    <lineage>
        <taxon>Eukaryota</taxon>
        <taxon>Fungi</taxon>
        <taxon>Fungi incertae sedis</taxon>
        <taxon>Mucoromycota</taxon>
        <taxon>Mucoromycotina</taxon>
        <taxon>Mucoromycetes</taxon>
        <taxon>Mucorales</taxon>
        <taxon>Mucorineae</taxon>
        <taxon>Mucoraceae</taxon>
        <taxon>Parasitella</taxon>
    </lineage>
</organism>
<keyword evidence="4" id="KW-0496">Mitochondrion</keyword>
<dbReference type="GO" id="GO:0003735">
    <property type="term" value="F:structural constituent of ribosome"/>
    <property type="evidence" value="ECO:0007669"/>
    <property type="project" value="TreeGrafter"/>
</dbReference>
<keyword evidence="3" id="KW-0689">Ribosomal protein</keyword>
<name>A0A0B7NIQ2_9FUNG</name>
<comment type="similarity">
    <text evidence="6">Belongs to the mitochondrion-specific ribosomal protein mL54 family.</text>
</comment>
<feature type="compositionally biased region" description="Basic and acidic residues" evidence="8">
    <location>
        <begin position="118"/>
        <end position="133"/>
    </location>
</feature>
<dbReference type="AlphaFoldDB" id="A0A0B7NIQ2"/>
<dbReference type="Proteomes" id="UP000054107">
    <property type="component" value="Unassembled WGS sequence"/>
</dbReference>
<dbReference type="InterPro" id="IPR013870">
    <property type="entry name" value="Ribosomal_mL54"/>
</dbReference>
<keyword evidence="2" id="KW-0809">Transit peptide</keyword>
<dbReference type="PANTHER" id="PTHR28595:SF1">
    <property type="entry name" value="LARGE RIBOSOMAL SUBUNIT PROTEIN ML54"/>
    <property type="match status" value="1"/>
</dbReference>
<dbReference type="PANTHER" id="PTHR28595">
    <property type="entry name" value="39S RIBOSOMAL PROTEIN L54, MITOCHONDRIAL"/>
    <property type="match status" value="1"/>
</dbReference>
<comment type="subcellular location">
    <subcellularLocation>
        <location evidence="1">Mitochondrion</location>
    </subcellularLocation>
</comment>
<gene>
    <name evidence="9" type="primary">PARPA_11598.1 scaffold 44482</name>
</gene>
<evidence type="ECO:0000256" key="7">
    <source>
        <dbReference type="ARBA" id="ARBA00035179"/>
    </source>
</evidence>
<evidence type="ECO:0000256" key="2">
    <source>
        <dbReference type="ARBA" id="ARBA00022946"/>
    </source>
</evidence>
<dbReference type="STRING" id="35722.A0A0B7NIQ2"/>
<dbReference type="GO" id="GO:0005762">
    <property type="term" value="C:mitochondrial large ribosomal subunit"/>
    <property type="evidence" value="ECO:0007669"/>
    <property type="project" value="TreeGrafter"/>
</dbReference>
<accession>A0A0B7NIQ2</accession>
<feature type="region of interest" description="Disordered" evidence="8">
    <location>
        <begin position="99"/>
        <end position="133"/>
    </location>
</feature>
<proteinExistence type="inferred from homology"/>
<evidence type="ECO:0000313" key="9">
    <source>
        <dbReference type="EMBL" id="CEP17302.1"/>
    </source>
</evidence>
<evidence type="ECO:0000313" key="10">
    <source>
        <dbReference type="Proteomes" id="UP000054107"/>
    </source>
</evidence>
<protein>
    <recommendedName>
        <fullName evidence="7">Large ribosomal subunit protein mL54</fullName>
    </recommendedName>
</protein>
<reference evidence="9 10" key="1">
    <citation type="submission" date="2014-09" db="EMBL/GenBank/DDBJ databases">
        <authorList>
            <person name="Ellenberger Sabrina"/>
        </authorList>
    </citation>
    <scope>NUCLEOTIDE SEQUENCE [LARGE SCALE GENOMIC DNA]</scope>
    <source>
        <strain evidence="9 10">CBS 412.66</strain>
    </source>
</reference>
<dbReference type="OrthoDB" id="10252718at2759"/>
<keyword evidence="5" id="KW-0687">Ribonucleoprotein</keyword>
<feature type="region of interest" description="Disordered" evidence="8">
    <location>
        <begin position="38"/>
        <end position="63"/>
    </location>
</feature>
<evidence type="ECO:0000256" key="1">
    <source>
        <dbReference type="ARBA" id="ARBA00004173"/>
    </source>
</evidence>